<evidence type="ECO:0000313" key="10">
    <source>
        <dbReference type="Proteomes" id="UP001596037"/>
    </source>
</evidence>
<organism evidence="9 10">
    <name type="scientific">Caenimonas terrae</name>
    <dbReference type="NCBI Taxonomy" id="696074"/>
    <lineage>
        <taxon>Bacteria</taxon>
        <taxon>Pseudomonadati</taxon>
        <taxon>Pseudomonadota</taxon>
        <taxon>Betaproteobacteria</taxon>
        <taxon>Burkholderiales</taxon>
        <taxon>Comamonadaceae</taxon>
        <taxon>Caenimonas</taxon>
    </lineage>
</organism>
<reference evidence="10" key="1">
    <citation type="journal article" date="2019" name="Int. J. Syst. Evol. Microbiol.">
        <title>The Global Catalogue of Microorganisms (GCM) 10K type strain sequencing project: providing services to taxonomists for standard genome sequencing and annotation.</title>
        <authorList>
            <consortium name="The Broad Institute Genomics Platform"/>
            <consortium name="The Broad Institute Genome Sequencing Center for Infectious Disease"/>
            <person name="Wu L."/>
            <person name="Ma J."/>
        </authorList>
    </citation>
    <scope>NUCLEOTIDE SEQUENCE [LARGE SCALE GENOMIC DNA]</scope>
    <source>
        <strain evidence="10">CCUG 57401</strain>
    </source>
</reference>
<evidence type="ECO:0000256" key="3">
    <source>
        <dbReference type="ARBA" id="ARBA00022723"/>
    </source>
</evidence>
<comment type="caution">
    <text evidence="9">The sequence shown here is derived from an EMBL/GenBank/DDBJ whole genome shotgun (WGS) entry which is preliminary data.</text>
</comment>
<keyword evidence="5 7" id="KW-0862">Zinc</keyword>
<keyword evidence="10" id="KW-1185">Reference proteome</keyword>
<accession>A0ABW0N942</accession>
<evidence type="ECO:0000256" key="5">
    <source>
        <dbReference type="ARBA" id="ARBA00022833"/>
    </source>
</evidence>
<proteinExistence type="inferred from homology"/>
<dbReference type="InterPro" id="IPR034005">
    <property type="entry name" value="M3A_DCP"/>
</dbReference>
<evidence type="ECO:0000256" key="2">
    <source>
        <dbReference type="ARBA" id="ARBA00022670"/>
    </source>
</evidence>
<dbReference type="Gene3D" id="3.40.390.10">
    <property type="entry name" value="Collagenase (Catalytic Domain)"/>
    <property type="match status" value="1"/>
</dbReference>
<dbReference type="InterPro" id="IPR024079">
    <property type="entry name" value="MetalloPept_cat_dom_sf"/>
</dbReference>
<dbReference type="InterPro" id="IPR024077">
    <property type="entry name" value="Neurolysin/TOP_dom2"/>
</dbReference>
<evidence type="ECO:0000256" key="6">
    <source>
        <dbReference type="ARBA" id="ARBA00023049"/>
    </source>
</evidence>
<evidence type="ECO:0000256" key="7">
    <source>
        <dbReference type="RuleBase" id="RU003435"/>
    </source>
</evidence>
<keyword evidence="3 7" id="KW-0479">Metal-binding</keyword>
<keyword evidence="4 7" id="KW-0378">Hydrolase</keyword>
<dbReference type="Gene3D" id="1.10.1370.10">
    <property type="entry name" value="Neurolysin, domain 3"/>
    <property type="match status" value="1"/>
</dbReference>
<comment type="similarity">
    <text evidence="1 7">Belongs to the peptidase M3 family.</text>
</comment>
<dbReference type="PANTHER" id="PTHR43660">
    <property type="entry name" value="DIPEPTIDYL CARBOXYPEPTIDASE"/>
    <property type="match status" value="1"/>
</dbReference>
<dbReference type="Pfam" id="PF01432">
    <property type="entry name" value="Peptidase_M3"/>
    <property type="match status" value="1"/>
</dbReference>
<dbReference type="PANTHER" id="PTHR43660:SF1">
    <property type="entry name" value="DIPEPTIDYL CARBOXYPEPTIDASE"/>
    <property type="match status" value="1"/>
</dbReference>
<dbReference type="Proteomes" id="UP001596037">
    <property type="component" value="Unassembled WGS sequence"/>
</dbReference>
<sequence length="694" mass="76731">MKNPDPHSPAVAANPLLQDWTAPYGLPPFSQVRPEHFAPAFEVAMKAHLAEIEAIAANPQPPTFDNTLAALDRSGRLFTRIELLFSNLTVSETNPPLQAVQRELAGPLAAHENAVSMHQGLFARIDQLHAQRDTLGLDEESLRLLERIHLDFVLAGAKLAPAARARYSEITEQLAELSTQFSQNLLADEADWLLELHGEADLAGLPESVRAAARGAAQQRGLPAGAHAVTLSPSLAEPFLTFSARRDLREQVWRARVQRGANGGKHDNRTIAARIIELRQEQAALHGHASYADYALADRMASGTAAVQDLLRQAWEPAKQKAAEDRVLLTQMATQLGEPTPIAAWDWRYLAEKVRQQKFDLQEAELKPYFALDNMIAAMFDAAGRLFGLRFVEQHGLALYHPDVRLWEVRDRAGKLAGIFLGDNFARPSKRSGAWMSIFRSQSGLDGGTLPIVINNNNFAKASPTLLSFDDVRTLFHEFGHGLHGLLSQVKYERLAGTRVLRDFVELPSQLFENWALEPQILERHARHHETGAPIPKALLDKLDAARRFDQAWATVQYTGPALIDMALHSLPHGTPIDIAQFEAQQIAALGIPEDIGQRHHLPHFQHLFSGSSYAAGYYVYMWAEVLEADAFNAFTEAGDPFHPETAQRLLSNVYSAGSTRAPAQAFRSFRGRDPVVEPMLAKRGLIAGGGSRR</sequence>
<dbReference type="InterPro" id="IPR045090">
    <property type="entry name" value="Pept_M3A_M3B"/>
</dbReference>
<evidence type="ECO:0000256" key="1">
    <source>
        <dbReference type="ARBA" id="ARBA00006040"/>
    </source>
</evidence>
<dbReference type="RefSeq" id="WP_376849043.1">
    <property type="nucleotide sequence ID" value="NZ_JBHSMF010000004.1"/>
</dbReference>
<dbReference type="InterPro" id="IPR001567">
    <property type="entry name" value="Pept_M3A_M3B_dom"/>
</dbReference>
<evidence type="ECO:0000259" key="8">
    <source>
        <dbReference type="Pfam" id="PF01432"/>
    </source>
</evidence>
<feature type="domain" description="Peptidase M3A/M3B catalytic" evidence="8">
    <location>
        <begin position="241"/>
        <end position="685"/>
    </location>
</feature>
<keyword evidence="2 7" id="KW-0645">Protease</keyword>
<evidence type="ECO:0000313" key="9">
    <source>
        <dbReference type="EMBL" id="MFC5497010.1"/>
    </source>
</evidence>
<comment type="cofactor">
    <cofactor evidence="7">
        <name>Zn(2+)</name>
        <dbReference type="ChEBI" id="CHEBI:29105"/>
    </cofactor>
    <text evidence="7">Binds 1 zinc ion.</text>
</comment>
<dbReference type="EMBL" id="JBHSMF010000004">
    <property type="protein sequence ID" value="MFC5497010.1"/>
    <property type="molecule type" value="Genomic_DNA"/>
</dbReference>
<keyword evidence="6 7" id="KW-0482">Metalloprotease</keyword>
<name>A0ABW0N942_9BURK</name>
<evidence type="ECO:0000256" key="4">
    <source>
        <dbReference type="ARBA" id="ARBA00022801"/>
    </source>
</evidence>
<dbReference type="SUPFAM" id="SSF55486">
    <property type="entry name" value="Metalloproteases ('zincins'), catalytic domain"/>
    <property type="match status" value="1"/>
</dbReference>
<dbReference type="CDD" id="cd06456">
    <property type="entry name" value="M3A_DCP"/>
    <property type="match status" value="1"/>
</dbReference>
<gene>
    <name evidence="9" type="ORF">ACFPOE_05655</name>
</gene>
<protein>
    <submittedName>
        <fullName evidence="9">M3 family metallopeptidase</fullName>
    </submittedName>
</protein>